<dbReference type="AlphaFoldDB" id="A0AB40C8H1"/>
<feature type="compositionally biased region" description="Basic residues" evidence="2">
    <location>
        <begin position="1157"/>
        <end position="1166"/>
    </location>
</feature>
<feature type="region of interest" description="Disordered" evidence="2">
    <location>
        <begin position="1047"/>
        <end position="1208"/>
    </location>
</feature>
<dbReference type="InterPro" id="IPR057860">
    <property type="entry name" value="HEAT_RRP12_N"/>
</dbReference>
<feature type="compositionally biased region" description="Polar residues" evidence="2">
    <location>
        <begin position="1103"/>
        <end position="1113"/>
    </location>
</feature>
<dbReference type="Gene3D" id="1.25.10.10">
    <property type="entry name" value="Leucine-rich Repeat Variant"/>
    <property type="match status" value="1"/>
</dbReference>
<evidence type="ECO:0000259" key="3">
    <source>
        <dbReference type="Pfam" id="PF08161"/>
    </source>
</evidence>
<gene>
    <name evidence="6" type="primary">LOC120273552</name>
</gene>
<dbReference type="PANTHER" id="PTHR48412">
    <property type="entry name" value="ARM REPEAT SUPERFAMILY PROTEIN"/>
    <property type="match status" value="1"/>
</dbReference>
<dbReference type="InterPro" id="IPR012978">
    <property type="entry name" value="HEAT_RRP12"/>
</dbReference>
<feature type="compositionally biased region" description="Polar residues" evidence="2">
    <location>
        <begin position="1168"/>
        <end position="1182"/>
    </location>
</feature>
<evidence type="ECO:0000313" key="6">
    <source>
        <dbReference type="RefSeq" id="XP_039136118.1"/>
    </source>
</evidence>
<accession>A0AB40C8H1</accession>
<sequence length="1208" mass="134310">MEKSGRGIEVDDHEPIEEETAELDDGEEASQSFLQLGDCSDVCKAIMERYARSSAPQHRHLCASAAAMRSILLDEGLPLTPPAYFAAAITAFLDSDSDSTAALSAFIAILIPHISAESLTPVKAGEAVVVLVEFLKDPPSGMATGTVRSVIKSLGFLALRVDLEDWNAVQLPLDTLLAFSMDKRPKVRRCAQVCVEKLVKTFQSSSVTKMASKAVLYVYNSCIVLAKEQNLFKPDVPRNRLVSETGQMKILHLLTVLKQIIPYLSRRVNAKILADVYSHLACHFTFFTRHILSVLEALVEHCKVDVLVHQSQDIISSLTLYLSVGKKNPVGTVISASTLLRNLLRKLHDTESNMFMKNLPVVVTSIAGFLNSDANTSKHAAGLLQDLFNCLLDERVLQLFASHSSDNGRDSSLEMIAITSACTMLDKMFTSFSFPSEHALAVIAFLFLKLGESSYFFMKDILLKLSQLTMNENEDLPNMKHLQECIGAAVVAMGPERLLSLMPISLDKGNLTCSNTWLIAILKKFVIGASLQFFIEHVVPLARSLRKAYDKAKKKRLLQNLKSCSRDLWDLLPAFCRYPTDTSQSLASLCKILIVAMKEDPSKHETVAIALQELVNGNRSILKDNQHAKQGSYFSICAVLEFVNIDLASLPLDLSKKSASRNIEALGASSIDFIQILTDIFFDSPPEKRTYIKEAIRCLSYVTENASMKNFFVLLLEKLDSLVKKSVIGSEPSVGHAQVSDKKEDARMAVEQKCEKTRCLVMELAPAFVEAADEDLIIIIFDYIRSSLSAIDEPSQCKAYYALSTILKEHSWFCSTRTDDLIDLLLSIKGPADHEVLKNRFLCFHYLLFNLLKGKEEKTYMKAFLVLNEIILTLKSKKESRKLAYDLLLNISASLKNSESSIEESNLERLFYMVMGYLSSSSPHIMSGAVSALSLLIYNNPLFCLTVPNLVTSVLALLENKDNEVIKATLGFIKVLVSSLQSNDLLEILPDIVTAILPWSSVSKHHFRSKVGIILEILMRKCGYDAIDAIAPAKYKGFVKNITEARESRKNPKEIAKSDTPQESTDSKADRGKRLRADTPRSFEKQSGARKIQKVKPRKKHQTANSGATNSNPAAAKSRKSESLDRGDSSVSEIRFGGKRSGLNKNKRGNPNEKPRQKYNNKRKINHGNLNGAVTSPILSQEPNKRRKLKHPRSKGRAFKKVERISQS</sequence>
<protein>
    <submittedName>
        <fullName evidence="6">RRP12-like protein</fullName>
    </submittedName>
</protein>
<reference evidence="6" key="1">
    <citation type="submission" date="2025-08" db="UniProtKB">
        <authorList>
            <consortium name="RefSeq"/>
        </authorList>
    </citation>
    <scope>IDENTIFICATION</scope>
</reference>
<keyword evidence="5" id="KW-1185">Reference proteome</keyword>
<feature type="compositionally biased region" description="Basic and acidic residues" evidence="2">
    <location>
        <begin position="1065"/>
        <end position="1084"/>
    </location>
</feature>
<evidence type="ECO:0000313" key="5">
    <source>
        <dbReference type="Proteomes" id="UP001515500"/>
    </source>
</evidence>
<feature type="region of interest" description="Disordered" evidence="2">
    <location>
        <begin position="1"/>
        <end position="28"/>
    </location>
</feature>
<comment type="similarity">
    <text evidence="1">Belongs to the RRP12 family.</text>
</comment>
<dbReference type="SUPFAM" id="SSF48371">
    <property type="entry name" value="ARM repeat"/>
    <property type="match status" value="2"/>
</dbReference>
<feature type="compositionally biased region" description="Basic and acidic residues" evidence="2">
    <location>
        <begin position="1119"/>
        <end position="1128"/>
    </location>
</feature>
<feature type="compositionally biased region" description="Basic residues" evidence="2">
    <location>
        <begin position="1091"/>
        <end position="1102"/>
    </location>
</feature>
<evidence type="ECO:0000256" key="2">
    <source>
        <dbReference type="SAM" id="MobiDB-lite"/>
    </source>
</evidence>
<feature type="domain" description="RRP12 HEAT" evidence="3">
    <location>
        <begin position="377"/>
        <end position="681"/>
    </location>
</feature>
<dbReference type="Pfam" id="PF25772">
    <property type="entry name" value="HEAT_RRP12_N"/>
    <property type="match status" value="1"/>
</dbReference>
<dbReference type="Proteomes" id="UP001515500">
    <property type="component" value="Chromosome 12"/>
</dbReference>
<feature type="compositionally biased region" description="Basic and acidic residues" evidence="2">
    <location>
        <begin position="1"/>
        <end position="10"/>
    </location>
</feature>
<feature type="domain" description="RRP12 N-terminal HEAT" evidence="4">
    <location>
        <begin position="31"/>
        <end position="306"/>
    </location>
</feature>
<feature type="compositionally biased region" description="Basic residues" evidence="2">
    <location>
        <begin position="1185"/>
        <end position="1199"/>
    </location>
</feature>
<organism evidence="5 6">
    <name type="scientific">Dioscorea cayennensis subsp. rotundata</name>
    <name type="common">White Guinea yam</name>
    <name type="synonym">Dioscorea rotundata</name>
    <dbReference type="NCBI Taxonomy" id="55577"/>
    <lineage>
        <taxon>Eukaryota</taxon>
        <taxon>Viridiplantae</taxon>
        <taxon>Streptophyta</taxon>
        <taxon>Embryophyta</taxon>
        <taxon>Tracheophyta</taxon>
        <taxon>Spermatophyta</taxon>
        <taxon>Magnoliopsida</taxon>
        <taxon>Liliopsida</taxon>
        <taxon>Dioscoreales</taxon>
        <taxon>Dioscoreaceae</taxon>
        <taxon>Dioscorea</taxon>
    </lineage>
</organism>
<dbReference type="GeneID" id="120273552"/>
<feature type="compositionally biased region" description="Basic and acidic residues" evidence="2">
    <location>
        <begin position="1047"/>
        <end position="1057"/>
    </location>
</feature>
<dbReference type="Pfam" id="PF08161">
    <property type="entry name" value="RRP12_HEAT"/>
    <property type="match status" value="1"/>
</dbReference>
<feature type="compositionally biased region" description="Acidic residues" evidence="2">
    <location>
        <begin position="11"/>
        <end position="28"/>
    </location>
</feature>
<proteinExistence type="inferred from homology"/>
<dbReference type="PANTHER" id="PTHR48412:SF1">
    <property type="entry name" value="ARM REPEAT SUPERFAMILY PROTEIN"/>
    <property type="match status" value="1"/>
</dbReference>
<dbReference type="InterPro" id="IPR016024">
    <property type="entry name" value="ARM-type_fold"/>
</dbReference>
<evidence type="ECO:0000259" key="4">
    <source>
        <dbReference type="Pfam" id="PF25772"/>
    </source>
</evidence>
<dbReference type="InterPro" id="IPR011989">
    <property type="entry name" value="ARM-like"/>
</dbReference>
<evidence type="ECO:0000256" key="1">
    <source>
        <dbReference type="ARBA" id="ARBA00007690"/>
    </source>
</evidence>
<dbReference type="RefSeq" id="XP_039136118.1">
    <property type="nucleotide sequence ID" value="XM_039280184.1"/>
</dbReference>
<name>A0AB40C8H1_DIOCR</name>